<dbReference type="Gene3D" id="3.30.559.10">
    <property type="entry name" value="Chloramphenicol acetyltransferase-like domain"/>
    <property type="match status" value="2"/>
</dbReference>
<dbReference type="FunFam" id="3.30.559.10:FF:000016">
    <property type="entry name" value="Nonribosomal peptide synthase Pes1"/>
    <property type="match status" value="1"/>
</dbReference>
<evidence type="ECO:0000256" key="6">
    <source>
        <dbReference type="ARBA" id="ARBA00029454"/>
    </source>
</evidence>
<evidence type="ECO:0000259" key="7">
    <source>
        <dbReference type="PROSITE" id="PS50075"/>
    </source>
</evidence>
<comment type="similarity">
    <text evidence="6">Belongs to the NRP synthetase family.</text>
</comment>
<dbReference type="InterPro" id="IPR010071">
    <property type="entry name" value="AA_adenyl_dom"/>
</dbReference>
<evidence type="ECO:0000256" key="5">
    <source>
        <dbReference type="ARBA" id="ARBA00022737"/>
    </source>
</evidence>
<dbReference type="CDD" id="cd19534">
    <property type="entry name" value="E_NRPS"/>
    <property type="match status" value="1"/>
</dbReference>
<dbReference type="PROSITE" id="PS50075">
    <property type="entry name" value="CARRIER"/>
    <property type="match status" value="1"/>
</dbReference>
<dbReference type="Gene3D" id="3.40.50.12780">
    <property type="entry name" value="N-terminal domain of ligase-like"/>
    <property type="match status" value="1"/>
</dbReference>
<dbReference type="Proteomes" id="UP000326950">
    <property type="component" value="Unassembled WGS sequence"/>
</dbReference>
<dbReference type="SUPFAM" id="SSF56801">
    <property type="entry name" value="Acetyl-CoA synthetase-like"/>
    <property type="match status" value="1"/>
</dbReference>
<evidence type="ECO:0000256" key="4">
    <source>
        <dbReference type="ARBA" id="ARBA00022598"/>
    </source>
</evidence>
<dbReference type="NCBIfam" id="TIGR01733">
    <property type="entry name" value="AA-adenyl-dom"/>
    <property type="match status" value="1"/>
</dbReference>
<feature type="domain" description="Carrier" evidence="7">
    <location>
        <begin position="472"/>
        <end position="548"/>
    </location>
</feature>
<gene>
    <name evidence="8" type="ORF">BDV40DRAFT_307053</name>
</gene>
<dbReference type="SMART" id="SM00823">
    <property type="entry name" value="PKS_PP"/>
    <property type="match status" value="1"/>
</dbReference>
<evidence type="ECO:0000256" key="3">
    <source>
        <dbReference type="ARBA" id="ARBA00022553"/>
    </source>
</evidence>
<dbReference type="InterPro" id="IPR042099">
    <property type="entry name" value="ANL_N_sf"/>
</dbReference>
<evidence type="ECO:0000313" key="9">
    <source>
        <dbReference type="Proteomes" id="UP000326950"/>
    </source>
</evidence>
<dbReference type="FunFam" id="3.30.559.30:FF:000002">
    <property type="entry name" value="Nonribosomal peptide synthase Pes1"/>
    <property type="match status" value="1"/>
</dbReference>
<keyword evidence="3" id="KW-0597">Phosphoprotein</keyword>
<dbReference type="SUPFAM" id="SSF52777">
    <property type="entry name" value="CoA-dependent acyltransferases"/>
    <property type="match status" value="4"/>
</dbReference>
<dbReference type="InterPro" id="IPR045851">
    <property type="entry name" value="AMP-bd_C_sf"/>
</dbReference>
<dbReference type="InterPro" id="IPR006162">
    <property type="entry name" value="Ppantetheine_attach_site"/>
</dbReference>
<dbReference type="CDD" id="cd19542">
    <property type="entry name" value="CT_NRPS-like"/>
    <property type="match status" value="1"/>
</dbReference>
<name>A0A5N6UAB3_ASPTM</name>
<dbReference type="InterPro" id="IPR000873">
    <property type="entry name" value="AMP-dep_synth/lig_dom"/>
</dbReference>
<dbReference type="GO" id="GO:0031177">
    <property type="term" value="F:phosphopantetheine binding"/>
    <property type="evidence" value="ECO:0007669"/>
    <property type="project" value="InterPro"/>
</dbReference>
<evidence type="ECO:0000256" key="1">
    <source>
        <dbReference type="ARBA" id="ARBA00005179"/>
    </source>
</evidence>
<dbReference type="PANTHER" id="PTHR45398:SF1">
    <property type="entry name" value="ENZYME, PUTATIVE (JCVI)-RELATED"/>
    <property type="match status" value="1"/>
</dbReference>
<keyword evidence="9" id="KW-1185">Reference proteome</keyword>
<evidence type="ECO:0000313" key="8">
    <source>
        <dbReference type="EMBL" id="KAE8155409.1"/>
    </source>
</evidence>
<keyword evidence="5" id="KW-0677">Repeat</keyword>
<dbReference type="FunFam" id="1.10.1200.10:FF:000005">
    <property type="entry name" value="Nonribosomal peptide synthetase 1"/>
    <property type="match status" value="1"/>
</dbReference>
<dbReference type="FunFam" id="3.30.559.30:FF:000005">
    <property type="entry name" value="Nonribosomal peptide synthase Pes1"/>
    <property type="match status" value="1"/>
</dbReference>
<dbReference type="GO" id="GO:0016874">
    <property type="term" value="F:ligase activity"/>
    <property type="evidence" value="ECO:0007669"/>
    <property type="project" value="UniProtKB-KW"/>
</dbReference>
<dbReference type="Pfam" id="PF00501">
    <property type="entry name" value="AMP-binding"/>
    <property type="match status" value="1"/>
</dbReference>
<sequence length="1488" mass="163862">MLGVMKAGGAFVLLDPSHPRARLEEICRQVSARVILASVAQAEMAEQLAAQVVTVGNGVLALWAKSGGRVLSSSSPDNALYAVFTSGSTGTPKGAVITHAAFGTSASAHGSAFGLSAKSRVLQFSSYAFDASIIEQLTTLLTGGCICTPSDHARQDDLEVVADQLQITWAELTPSTARMLSGKQLGTLATLVLIGEPLTAIDIKMWANRAELINGYGPAECSAISCVRSKIKKDVDALHIGRGMGCVCWVVDADDHERLLPIGAVGELLIEGPIVGRGYLNDPEKTAAAFIDPPAWLRKFRATHPGNPGGDRLYKTGDLVQYVTDGSLRFVGRKDTQVKLRGQRIELGEVEHHVRRCFAGARDVVAEVVTPMEEGRTPMLVAFVLVEDDSMDRKEDILAAPTDAFRAAIPATEAQLQDAVPAYMVPAVFLPLATMPLTATAKTDRRDLRERAAALSRADIEAYSVPAVAKRQPATATERSLQGLWARVLNLPPDAIGADDSFFRLGGDSISAMQLSSLARTAGFSLSVSNIFHSKTIAQLALSLRTEDAVQLDVTESVNVPFDLSPIQSLLFELMPHGCNHFNQSFLLPVAGSVTPDDLDRSLYVIVDCHSMLRARFDRSSNGAWTQTISPDVESSYRFRQFTFGSLEDARSSMQASQRGLNVRDGPLLSVDLFNISAGQRQQYIFLVAHHLVIDLVSWRIILGDLEDLLQSSQLPGNTPLPFQSWCQMQVDYARDSLPPGMALSFTLPAPPHDYWGPVNDRNTWDNAVHSGFRLSEMTTATLFGKANDALQTQPVEVFQAALWHAFVRTFPDRPPPAIFNEGHGREPWDPAIDLSRTVGWFTTLWPLSIEMDSRTADIVEVVRRCKDARRRMPRNGWAYFTSRFLNPDGQRAFGMHGPVEIAFNYVGLYQQFEREGAIFKPPITLEDHVPDVAGDVARFALIDVSASVEKGCLCFSFSYNRHMQHQDGIRRWIVNCEQSLREAAERLTVTERKYTLCDFPLLSLSYEDLDMLMDKIRSQSPSLGVEDAYPCSPMQRGILISQAKDARHYWTNSVWKVVPTREASPVDLGRLQRAWQQVVDRHAILRTIFVESVSQAGYVDQVVRAEAPAEIHIVEDTGDGDLVATVERHVETAGRESQSLHRLILCATPTGIFCALTINHALIDAHSIRILERDLRLAYDSKLPAGQAPLYSDYISYLQDLPEPAAEAYWNEYMDGVGPCLFPISSDGDLDSNKRIERQAFINLGSGELLRDFCEKYDVTLSNLFRVAWGIVLQIYTGLDSVCFGYLNSGRDVPVSGADDTVGPFINLLICRMNLASDIPVLSLVQANRDEYLKGLPHQHYPLAGVLHLAGTVGEPLFNTVLSVQRAESGGVDETSIGLERVGGHDPTEYDIAVTIGIEPTQIAVYLNYRPPTLDEQRAKLIGETFKQVVFSMAERPSSTACLLNVISKRDMEQIHRWNATVPVRVERCVHDLIVEQCRAQPDAPAV</sequence>
<protein>
    <recommendedName>
        <fullName evidence="7">Carrier domain-containing protein</fullName>
    </recommendedName>
</protein>
<dbReference type="InterPro" id="IPR001242">
    <property type="entry name" value="Condensation_dom"/>
</dbReference>
<dbReference type="FunFam" id="3.30.300.30:FF:000015">
    <property type="entry name" value="Nonribosomal peptide synthase SidD"/>
    <property type="match status" value="1"/>
</dbReference>
<keyword evidence="4" id="KW-0436">Ligase</keyword>
<dbReference type="Pfam" id="PF00550">
    <property type="entry name" value="PP-binding"/>
    <property type="match status" value="1"/>
</dbReference>
<dbReference type="PANTHER" id="PTHR45398">
    <property type="match status" value="1"/>
</dbReference>
<keyword evidence="2" id="KW-0596">Phosphopantetheine</keyword>
<organism evidence="8 9">
    <name type="scientific">Aspergillus tamarii</name>
    <dbReference type="NCBI Taxonomy" id="41984"/>
    <lineage>
        <taxon>Eukaryota</taxon>
        <taxon>Fungi</taxon>
        <taxon>Dikarya</taxon>
        <taxon>Ascomycota</taxon>
        <taxon>Pezizomycotina</taxon>
        <taxon>Eurotiomycetes</taxon>
        <taxon>Eurotiomycetidae</taxon>
        <taxon>Eurotiales</taxon>
        <taxon>Aspergillaceae</taxon>
        <taxon>Aspergillus</taxon>
        <taxon>Aspergillus subgen. Circumdati</taxon>
    </lineage>
</organism>
<dbReference type="EMBL" id="ML738894">
    <property type="protein sequence ID" value="KAE8155409.1"/>
    <property type="molecule type" value="Genomic_DNA"/>
</dbReference>
<dbReference type="InterPro" id="IPR009081">
    <property type="entry name" value="PP-bd_ACP"/>
</dbReference>
<accession>A0A5N6UAB3</accession>
<dbReference type="SUPFAM" id="SSF47336">
    <property type="entry name" value="ACP-like"/>
    <property type="match status" value="1"/>
</dbReference>
<dbReference type="OrthoDB" id="416786at2759"/>
<comment type="pathway">
    <text evidence="1">Secondary metabolite biosynthesis.</text>
</comment>
<dbReference type="Gene3D" id="3.30.559.30">
    <property type="entry name" value="Nonribosomal peptide synthetase, condensation domain"/>
    <property type="match status" value="2"/>
</dbReference>
<proteinExistence type="inferred from homology"/>
<dbReference type="Gene3D" id="3.30.300.30">
    <property type="match status" value="1"/>
</dbReference>
<evidence type="ECO:0000256" key="2">
    <source>
        <dbReference type="ARBA" id="ARBA00022450"/>
    </source>
</evidence>
<dbReference type="Pfam" id="PF00668">
    <property type="entry name" value="Condensation"/>
    <property type="match status" value="3"/>
</dbReference>
<reference evidence="8 9" key="1">
    <citation type="submission" date="2019-04" db="EMBL/GenBank/DDBJ databases">
        <title>Friends and foes A comparative genomics study of 23 Aspergillus species from section Flavi.</title>
        <authorList>
            <consortium name="DOE Joint Genome Institute"/>
            <person name="Kjaerbolling I."/>
            <person name="Vesth T."/>
            <person name="Frisvad J.C."/>
            <person name="Nybo J.L."/>
            <person name="Theobald S."/>
            <person name="Kildgaard S."/>
            <person name="Isbrandt T."/>
            <person name="Kuo A."/>
            <person name="Sato A."/>
            <person name="Lyhne E.K."/>
            <person name="Kogle M.E."/>
            <person name="Wiebenga A."/>
            <person name="Kun R.S."/>
            <person name="Lubbers R.J."/>
            <person name="Makela M.R."/>
            <person name="Barry K."/>
            <person name="Chovatia M."/>
            <person name="Clum A."/>
            <person name="Daum C."/>
            <person name="Haridas S."/>
            <person name="He G."/>
            <person name="LaButti K."/>
            <person name="Lipzen A."/>
            <person name="Mondo S."/>
            <person name="Riley R."/>
            <person name="Salamov A."/>
            <person name="Simmons B.A."/>
            <person name="Magnuson J.K."/>
            <person name="Henrissat B."/>
            <person name="Mortensen U.H."/>
            <person name="Larsen T.O."/>
            <person name="Devries R.P."/>
            <person name="Grigoriev I.V."/>
            <person name="Machida M."/>
            <person name="Baker S.E."/>
            <person name="Andersen M.R."/>
        </authorList>
    </citation>
    <scope>NUCLEOTIDE SEQUENCE [LARGE SCALE GENOMIC DNA]</scope>
    <source>
        <strain evidence="8 9">CBS 117626</strain>
    </source>
</reference>
<dbReference type="PROSITE" id="PS00012">
    <property type="entry name" value="PHOSPHOPANTETHEINE"/>
    <property type="match status" value="1"/>
</dbReference>
<dbReference type="InterPro" id="IPR036736">
    <property type="entry name" value="ACP-like_sf"/>
</dbReference>
<dbReference type="CDD" id="cd05918">
    <property type="entry name" value="A_NRPS_SidN3_like"/>
    <property type="match status" value="1"/>
</dbReference>
<feature type="non-terminal residue" evidence="8">
    <location>
        <position position="1488"/>
    </location>
</feature>
<dbReference type="Gene3D" id="1.10.1200.10">
    <property type="entry name" value="ACP-like"/>
    <property type="match status" value="1"/>
</dbReference>
<dbReference type="InterPro" id="IPR020806">
    <property type="entry name" value="PKS_PP-bd"/>
</dbReference>
<dbReference type="InterPro" id="IPR023213">
    <property type="entry name" value="CAT-like_dom_sf"/>
</dbReference>